<feature type="domain" description="ATPase BadF/BadG/BcrA/BcrD type" evidence="1">
    <location>
        <begin position="5"/>
        <end position="301"/>
    </location>
</feature>
<comment type="caution">
    <text evidence="2">The sequence shown here is derived from an EMBL/GenBank/DDBJ whole genome shotgun (WGS) entry which is preliminary data.</text>
</comment>
<dbReference type="InterPro" id="IPR043129">
    <property type="entry name" value="ATPase_NBD"/>
</dbReference>
<dbReference type="InterPro" id="IPR052519">
    <property type="entry name" value="Euk-type_GlcNAc_Kinase"/>
</dbReference>
<dbReference type="Gene3D" id="3.30.420.40">
    <property type="match status" value="2"/>
</dbReference>
<dbReference type="SUPFAM" id="SSF53067">
    <property type="entry name" value="Actin-like ATPase domain"/>
    <property type="match status" value="2"/>
</dbReference>
<evidence type="ECO:0000259" key="1">
    <source>
        <dbReference type="Pfam" id="PF01869"/>
    </source>
</evidence>
<evidence type="ECO:0000313" key="3">
    <source>
        <dbReference type="Proteomes" id="UP000824037"/>
    </source>
</evidence>
<dbReference type="Pfam" id="PF01869">
    <property type="entry name" value="BcrAD_BadFG"/>
    <property type="match status" value="1"/>
</dbReference>
<accession>A0A9D2J4Y0</accession>
<dbReference type="AlphaFoldDB" id="A0A9D2J4Y0"/>
<dbReference type="PANTHER" id="PTHR43190:SF3">
    <property type="entry name" value="N-ACETYL-D-GLUCOSAMINE KINASE"/>
    <property type="match status" value="1"/>
</dbReference>
<proteinExistence type="predicted"/>
<dbReference type="EMBL" id="DXBY01000146">
    <property type="protein sequence ID" value="HIZ35814.1"/>
    <property type="molecule type" value="Genomic_DNA"/>
</dbReference>
<sequence>MLRYLGVDAGGTSTRAVLVSADGTCLGLGHAGSGNPVSSGTEHAAAQVLAASLQAVTAARADPGEVTGAVAAMAGARVMGGPAWLNEACRAGGLPVTFRLEADLHATFSSASPEPAGYALVAGTGAIALRVQANEVDQVSDGIGWLLGDVGSGFWIGQQVARAGLAALDGRGPATALSRGLLQQLDLDPDPAGLIEGRSRSVQDAVDVLYSWRPVDLANLAPLAFAVGTDEVAAQIIAEAATALATTLRAVRRAGLAGPVVFGGSVLTRQPAFARRVQALAEGFDDPLFTSDGLVGAASLALRRYGEHVDRQVFDRLTATIAAARAD</sequence>
<reference evidence="2" key="2">
    <citation type="submission" date="2021-04" db="EMBL/GenBank/DDBJ databases">
        <authorList>
            <person name="Gilroy R."/>
        </authorList>
    </citation>
    <scope>NUCLEOTIDE SEQUENCE</scope>
    <source>
        <strain evidence="2">ChiGjej4B4-7305</strain>
    </source>
</reference>
<dbReference type="Proteomes" id="UP000824037">
    <property type="component" value="Unassembled WGS sequence"/>
</dbReference>
<dbReference type="PANTHER" id="PTHR43190">
    <property type="entry name" value="N-ACETYL-D-GLUCOSAMINE KINASE"/>
    <property type="match status" value="1"/>
</dbReference>
<evidence type="ECO:0000313" key="2">
    <source>
        <dbReference type="EMBL" id="HIZ35814.1"/>
    </source>
</evidence>
<name>A0A9D2J4Y0_9MICO</name>
<gene>
    <name evidence="2" type="ORF">H9815_08545</name>
</gene>
<dbReference type="InterPro" id="IPR002731">
    <property type="entry name" value="ATPase_BadF"/>
</dbReference>
<protein>
    <recommendedName>
        <fullName evidence="1">ATPase BadF/BadG/BcrA/BcrD type domain-containing protein</fullName>
    </recommendedName>
</protein>
<reference evidence="2" key="1">
    <citation type="journal article" date="2021" name="PeerJ">
        <title>Extensive microbial diversity within the chicken gut microbiome revealed by metagenomics and culture.</title>
        <authorList>
            <person name="Gilroy R."/>
            <person name="Ravi A."/>
            <person name="Getino M."/>
            <person name="Pursley I."/>
            <person name="Horton D.L."/>
            <person name="Alikhan N.F."/>
            <person name="Baker D."/>
            <person name="Gharbi K."/>
            <person name="Hall N."/>
            <person name="Watson M."/>
            <person name="Adriaenssens E.M."/>
            <person name="Foster-Nyarko E."/>
            <person name="Jarju S."/>
            <person name="Secka A."/>
            <person name="Antonio M."/>
            <person name="Oren A."/>
            <person name="Chaudhuri R.R."/>
            <person name="La Ragione R."/>
            <person name="Hildebrand F."/>
            <person name="Pallen M.J."/>
        </authorList>
    </citation>
    <scope>NUCLEOTIDE SEQUENCE</scope>
    <source>
        <strain evidence="2">ChiGjej4B4-7305</strain>
    </source>
</reference>
<organism evidence="2 3">
    <name type="scientific">Candidatus Ruania gallistercoris</name>
    <dbReference type="NCBI Taxonomy" id="2838746"/>
    <lineage>
        <taxon>Bacteria</taxon>
        <taxon>Bacillati</taxon>
        <taxon>Actinomycetota</taxon>
        <taxon>Actinomycetes</taxon>
        <taxon>Micrococcales</taxon>
        <taxon>Ruaniaceae</taxon>
        <taxon>Ruania</taxon>
    </lineage>
</organism>